<feature type="region of interest" description="Disordered" evidence="4">
    <location>
        <begin position="37"/>
        <end position="62"/>
    </location>
</feature>
<dbReference type="InterPro" id="IPR003599">
    <property type="entry name" value="Ig_sub"/>
</dbReference>
<keyword evidence="3" id="KW-0393">Immunoglobulin domain</keyword>
<keyword evidence="9" id="KW-1185">Reference proteome</keyword>
<dbReference type="PROSITE" id="PS50835">
    <property type="entry name" value="IG_LIKE"/>
    <property type="match status" value="4"/>
</dbReference>
<evidence type="ECO:0000256" key="1">
    <source>
        <dbReference type="ARBA" id="ARBA00022737"/>
    </source>
</evidence>
<dbReference type="Proteomes" id="UP000440578">
    <property type="component" value="Unassembled WGS sequence"/>
</dbReference>
<dbReference type="SMART" id="SM00409">
    <property type="entry name" value="IG"/>
    <property type="match status" value="4"/>
</dbReference>
<gene>
    <name evidence="8" type="primary">ROBO2_5</name>
    <name evidence="8" type="ORF">FJT64_024743</name>
</gene>
<dbReference type="CDD" id="cd00063">
    <property type="entry name" value="FN3"/>
    <property type="match status" value="2"/>
</dbReference>
<dbReference type="OrthoDB" id="6361337at2759"/>
<dbReference type="PANTHER" id="PTHR10075">
    <property type="entry name" value="BASIGIN RELATED"/>
    <property type="match status" value="1"/>
</dbReference>
<dbReference type="InterPro" id="IPR003598">
    <property type="entry name" value="Ig_sub2"/>
</dbReference>
<feature type="domain" description="Ig-like" evidence="6">
    <location>
        <begin position="193"/>
        <end position="285"/>
    </location>
</feature>
<dbReference type="InterPro" id="IPR007110">
    <property type="entry name" value="Ig-like_dom"/>
</dbReference>
<dbReference type="SMART" id="SM00408">
    <property type="entry name" value="IGc2"/>
    <property type="match status" value="4"/>
</dbReference>
<dbReference type="FunFam" id="2.60.40.10:FF:000028">
    <property type="entry name" value="Neuronal cell adhesion molecule"/>
    <property type="match status" value="1"/>
</dbReference>
<dbReference type="FunFam" id="2.60.40.10:FF:000189">
    <property type="entry name" value="Neogenin isoform 3"/>
    <property type="match status" value="1"/>
</dbReference>
<dbReference type="GO" id="GO:0070593">
    <property type="term" value="P:dendrite self-avoidance"/>
    <property type="evidence" value="ECO:0007669"/>
    <property type="project" value="TreeGrafter"/>
</dbReference>
<dbReference type="InterPro" id="IPR036179">
    <property type="entry name" value="Ig-like_dom_sf"/>
</dbReference>
<dbReference type="GO" id="GO:0005886">
    <property type="term" value="C:plasma membrane"/>
    <property type="evidence" value="ECO:0007669"/>
    <property type="project" value="TreeGrafter"/>
</dbReference>
<dbReference type="PANTHER" id="PTHR10075:SF103">
    <property type="entry name" value="ROUNDABOUT HOMOLOG 4"/>
    <property type="match status" value="1"/>
</dbReference>
<evidence type="ECO:0000256" key="3">
    <source>
        <dbReference type="ARBA" id="ARBA00023319"/>
    </source>
</evidence>
<evidence type="ECO:0000256" key="5">
    <source>
        <dbReference type="SAM" id="Phobius"/>
    </source>
</evidence>
<protein>
    <submittedName>
        <fullName evidence="8">Roundabout 2</fullName>
    </submittedName>
</protein>
<evidence type="ECO:0000256" key="2">
    <source>
        <dbReference type="ARBA" id="ARBA00023157"/>
    </source>
</evidence>
<dbReference type="InterPro" id="IPR013783">
    <property type="entry name" value="Ig-like_fold"/>
</dbReference>
<dbReference type="InterPro" id="IPR013098">
    <property type="entry name" value="Ig_I-set"/>
</dbReference>
<dbReference type="Pfam" id="PF13927">
    <property type="entry name" value="Ig_3"/>
    <property type="match status" value="2"/>
</dbReference>
<dbReference type="InterPro" id="IPR036116">
    <property type="entry name" value="FN3_sf"/>
</dbReference>
<reference evidence="8 9" key="1">
    <citation type="submission" date="2019-07" db="EMBL/GenBank/DDBJ databases">
        <title>Draft genome assembly of a fouling barnacle, Amphibalanus amphitrite (Darwin, 1854): The first reference genome for Thecostraca.</title>
        <authorList>
            <person name="Kim W."/>
        </authorList>
    </citation>
    <scope>NUCLEOTIDE SEQUENCE [LARGE SCALE GENOMIC DNA]</scope>
    <source>
        <strain evidence="8">SNU_AA5</strain>
        <tissue evidence="8">Soma without cirri and trophi</tissue>
    </source>
</reference>
<accession>A0A6A4W5Y2</accession>
<dbReference type="InterPro" id="IPR003961">
    <property type="entry name" value="FN3_dom"/>
</dbReference>
<evidence type="ECO:0000256" key="4">
    <source>
        <dbReference type="SAM" id="MobiDB-lite"/>
    </source>
</evidence>
<feature type="region of interest" description="Disordered" evidence="4">
    <location>
        <begin position="824"/>
        <end position="880"/>
    </location>
</feature>
<feature type="domain" description="Fibronectin type-III" evidence="7">
    <location>
        <begin position="490"/>
        <end position="582"/>
    </location>
</feature>
<dbReference type="SUPFAM" id="SSF49265">
    <property type="entry name" value="Fibronectin type III"/>
    <property type="match status" value="1"/>
</dbReference>
<dbReference type="EMBL" id="VIIS01000959">
    <property type="protein sequence ID" value="KAF0303267.1"/>
    <property type="molecule type" value="Genomic_DNA"/>
</dbReference>
<feature type="domain" description="Fibronectin type-III" evidence="7">
    <location>
        <begin position="587"/>
        <end position="681"/>
    </location>
</feature>
<keyword evidence="2" id="KW-1015">Disulfide bond</keyword>
<evidence type="ECO:0000259" key="6">
    <source>
        <dbReference type="PROSITE" id="PS50835"/>
    </source>
</evidence>
<keyword evidence="5" id="KW-1133">Transmembrane helix</keyword>
<dbReference type="Pfam" id="PF00041">
    <property type="entry name" value="fn3"/>
    <property type="match status" value="2"/>
</dbReference>
<dbReference type="Pfam" id="PF07679">
    <property type="entry name" value="I-set"/>
    <property type="match status" value="2"/>
</dbReference>
<dbReference type="PROSITE" id="PS50853">
    <property type="entry name" value="FN3"/>
    <property type="match status" value="2"/>
</dbReference>
<evidence type="ECO:0000313" key="8">
    <source>
        <dbReference type="EMBL" id="KAF0303267.1"/>
    </source>
</evidence>
<keyword evidence="5" id="KW-0472">Membrane</keyword>
<feature type="region of interest" description="Disordered" evidence="4">
    <location>
        <begin position="1"/>
        <end position="20"/>
    </location>
</feature>
<dbReference type="GO" id="GO:0007156">
    <property type="term" value="P:homophilic cell adhesion via plasma membrane adhesion molecules"/>
    <property type="evidence" value="ECO:0007669"/>
    <property type="project" value="TreeGrafter"/>
</dbReference>
<feature type="transmembrane region" description="Helical" evidence="5">
    <location>
        <begin position="696"/>
        <end position="719"/>
    </location>
</feature>
<keyword evidence="1" id="KW-0677">Repeat</keyword>
<evidence type="ECO:0000259" key="7">
    <source>
        <dbReference type="PROSITE" id="PS50853"/>
    </source>
</evidence>
<evidence type="ECO:0000313" key="9">
    <source>
        <dbReference type="Proteomes" id="UP000440578"/>
    </source>
</evidence>
<keyword evidence="5" id="KW-0812">Transmembrane</keyword>
<dbReference type="AlphaFoldDB" id="A0A6A4W5Y2"/>
<dbReference type="Gene3D" id="2.60.40.10">
    <property type="entry name" value="Immunoglobulins"/>
    <property type="match status" value="6"/>
</dbReference>
<feature type="domain" description="Ig-like" evidence="6">
    <location>
        <begin position="379"/>
        <end position="450"/>
    </location>
</feature>
<proteinExistence type="predicted"/>
<feature type="compositionally biased region" description="Low complexity" evidence="4">
    <location>
        <begin position="824"/>
        <end position="841"/>
    </location>
</feature>
<dbReference type="SUPFAM" id="SSF48726">
    <property type="entry name" value="Immunoglobulin"/>
    <property type="match status" value="4"/>
</dbReference>
<dbReference type="GO" id="GO:0098632">
    <property type="term" value="F:cell-cell adhesion mediator activity"/>
    <property type="evidence" value="ECO:0007669"/>
    <property type="project" value="TreeGrafter"/>
</dbReference>
<dbReference type="SMART" id="SM00406">
    <property type="entry name" value="IGv"/>
    <property type="match status" value="2"/>
</dbReference>
<comment type="caution">
    <text evidence="8">The sequence shown here is derived from an EMBL/GenBank/DDBJ whole genome shotgun (WGS) entry which is preliminary data.</text>
</comment>
<feature type="domain" description="Ig-like" evidence="6">
    <location>
        <begin position="84"/>
        <end position="173"/>
    </location>
</feature>
<feature type="compositionally biased region" description="Polar residues" evidence="4">
    <location>
        <begin position="1"/>
        <end position="15"/>
    </location>
</feature>
<dbReference type="FunFam" id="2.60.40.10:FF:000032">
    <property type="entry name" value="palladin isoform X1"/>
    <property type="match status" value="1"/>
</dbReference>
<dbReference type="GO" id="GO:0030424">
    <property type="term" value="C:axon"/>
    <property type="evidence" value="ECO:0007669"/>
    <property type="project" value="TreeGrafter"/>
</dbReference>
<name>A0A6A4W5Y2_AMPAM</name>
<dbReference type="SMART" id="SM00060">
    <property type="entry name" value="FN3"/>
    <property type="match status" value="2"/>
</dbReference>
<dbReference type="InterPro" id="IPR013106">
    <property type="entry name" value="Ig_V-set"/>
</dbReference>
<dbReference type="GO" id="GO:0007411">
    <property type="term" value="P:axon guidance"/>
    <property type="evidence" value="ECO:0007669"/>
    <property type="project" value="TreeGrafter"/>
</dbReference>
<sequence length="974" mass="104252">MGPSNASHNVSSQDVPVQGPRPELIRSVSMARAHLGDTGPVAAGRGQVDGDTRLGLSPVPAPAGAERTRRVLLGRYRPGDGAAPRITEQPNSELVVRGQPVTLHCKAEGEPTPIVSWFKDGRPLVPGEGPERFFLHGNTLYFVEVRKEDDAGVYWCVAANRHGEARSRNATLQIAVSGIERRTGARVEGDVCPAAGGVSRVAAGRAGRRRQETARLRCDPPRGHPPPEVTWLRNGEPLDVTGSRRLRVDGTDLVVTDARHHDEGAYTCVARNRAGERRSRPARLTVHVKPFFLRPPEDITTAVSQRAELTCQVSGDPQPQIVWKRVGAELPVGRVLVTDEKSLRIDDIRLGDEGEYFCRAENAVGSVTGSARLSVTAPPKITTRATIAESDISEPVALDCRAEGRPTPIVYWLKEGRPEPLAPGGRHTLGSNGSLVLSRPRPGDQGYYVCGAVSTAGSDLLRMELLLRSQPVAQLPAPQQQARQLIDRRPVALLTARAESPSGALLVWSSEPGLSPVDGFYVRYRPAAGGPFATVTVPDPAATSHRLTALRSHTEYQAIVSPYYRGVEGRAAPLATFTTLQDAPSAPPQGLKARVVNDTSVLLHWQPPPAEHRNGLLTGFVLRLLSNATQLRRNFTLNATTLDLRLTYLEPHTDYWVQVAAVTAPGTGPDTEPLAFTTGGPPPPAAGNSGRVLDQAWFIALLGFLVFVVAALVIGLVYVKRQQTLKQGLSPPRGKQSQEAMWVDRNWRPADSDKDSSLSEQKLLGYQQHHVTGGPPGQTAALCAEYAELDQLRDNGPYASACVIRQNPLNRMYSLPGGYAGAQSLPGGSGSSASGSSGSRGFPTLPAGAGGGVPHQPCQPRLLDVIPPPPSHPPPDERATYHRAGAARGGYQYRDPCVEYRCSEGESSYDERPPPGVVPCARRAAPPVETDDSDYYGIPAGGGYHGYGLRSAAPVAYPHISSAQPAGGVVEKLA</sequence>
<organism evidence="8 9">
    <name type="scientific">Amphibalanus amphitrite</name>
    <name type="common">Striped barnacle</name>
    <name type="synonym">Balanus amphitrite</name>
    <dbReference type="NCBI Taxonomy" id="1232801"/>
    <lineage>
        <taxon>Eukaryota</taxon>
        <taxon>Metazoa</taxon>
        <taxon>Ecdysozoa</taxon>
        <taxon>Arthropoda</taxon>
        <taxon>Crustacea</taxon>
        <taxon>Multicrustacea</taxon>
        <taxon>Cirripedia</taxon>
        <taxon>Thoracica</taxon>
        <taxon>Thoracicalcarea</taxon>
        <taxon>Balanomorpha</taxon>
        <taxon>Balanoidea</taxon>
        <taxon>Balanidae</taxon>
        <taxon>Amphibalaninae</taxon>
        <taxon>Amphibalanus</taxon>
    </lineage>
</organism>
<feature type="domain" description="Ig-like" evidence="6">
    <location>
        <begin position="290"/>
        <end position="374"/>
    </location>
</feature>